<dbReference type="Pfam" id="PF09495">
    <property type="entry name" value="DUF2462"/>
    <property type="match status" value="1"/>
</dbReference>
<organism evidence="2 3">
    <name type="scientific">Anthostomella pinea</name>
    <dbReference type="NCBI Taxonomy" id="933095"/>
    <lineage>
        <taxon>Eukaryota</taxon>
        <taxon>Fungi</taxon>
        <taxon>Dikarya</taxon>
        <taxon>Ascomycota</taxon>
        <taxon>Pezizomycotina</taxon>
        <taxon>Sordariomycetes</taxon>
        <taxon>Xylariomycetidae</taxon>
        <taxon>Xylariales</taxon>
        <taxon>Xylariaceae</taxon>
        <taxon>Anthostomella</taxon>
    </lineage>
</organism>
<dbReference type="AlphaFoldDB" id="A0AAI8VCQ8"/>
<keyword evidence="3" id="KW-1185">Reference proteome</keyword>
<gene>
    <name evidence="2" type="ORF">KHLLAP_LOCUS2944</name>
</gene>
<evidence type="ECO:0000256" key="1">
    <source>
        <dbReference type="SAM" id="MobiDB-lite"/>
    </source>
</evidence>
<comment type="caution">
    <text evidence="2">The sequence shown here is derived from an EMBL/GenBank/DDBJ whole genome shotgun (WGS) entry which is preliminary data.</text>
</comment>
<feature type="region of interest" description="Disordered" evidence="1">
    <location>
        <begin position="67"/>
        <end position="92"/>
    </location>
</feature>
<dbReference type="EMBL" id="CAUWAG010000004">
    <property type="protein sequence ID" value="CAJ2502476.1"/>
    <property type="molecule type" value="Genomic_DNA"/>
</dbReference>
<reference evidence="2" key="1">
    <citation type="submission" date="2023-10" db="EMBL/GenBank/DDBJ databases">
        <authorList>
            <person name="Hackl T."/>
        </authorList>
    </citation>
    <scope>NUCLEOTIDE SEQUENCE</scope>
</reference>
<feature type="compositionally biased region" description="Basic and acidic residues" evidence="1">
    <location>
        <begin position="67"/>
        <end position="84"/>
    </location>
</feature>
<dbReference type="InterPro" id="IPR019034">
    <property type="entry name" value="UPF0390"/>
</dbReference>
<proteinExistence type="predicted"/>
<name>A0AAI8VCQ8_9PEZI</name>
<accession>A0AAI8VCQ8</accession>
<protein>
    <submittedName>
        <fullName evidence="2">Uu.00g098700.m01.CDS01</fullName>
    </submittedName>
</protein>
<dbReference type="Proteomes" id="UP001295740">
    <property type="component" value="Unassembled WGS sequence"/>
</dbReference>
<evidence type="ECO:0000313" key="2">
    <source>
        <dbReference type="EMBL" id="CAJ2502476.1"/>
    </source>
</evidence>
<sequence length="92" mass="9703">MPQGSLKKAPTPSAGKKQPAKIGKGARVYKAKKGSSADKLQKKYSAGLVARTEKLLGERAGHLELIGKGKKARNEKGKDGEKKVTGGSRKFG</sequence>
<evidence type="ECO:0000313" key="3">
    <source>
        <dbReference type="Proteomes" id="UP001295740"/>
    </source>
</evidence>
<feature type="region of interest" description="Disordered" evidence="1">
    <location>
        <begin position="1"/>
        <end position="41"/>
    </location>
</feature>